<organism evidence="8 9">
    <name type="scientific">Salmo salar</name>
    <name type="common">Atlantic salmon</name>
    <dbReference type="NCBI Taxonomy" id="8030"/>
    <lineage>
        <taxon>Eukaryota</taxon>
        <taxon>Metazoa</taxon>
        <taxon>Chordata</taxon>
        <taxon>Craniata</taxon>
        <taxon>Vertebrata</taxon>
        <taxon>Euteleostomi</taxon>
        <taxon>Actinopterygii</taxon>
        <taxon>Neopterygii</taxon>
        <taxon>Teleostei</taxon>
        <taxon>Protacanthopterygii</taxon>
        <taxon>Salmoniformes</taxon>
        <taxon>Salmonidae</taxon>
        <taxon>Salmoninae</taxon>
        <taxon>Salmo</taxon>
    </lineage>
</organism>
<feature type="region of interest" description="Disordered" evidence="6">
    <location>
        <begin position="442"/>
        <end position="477"/>
    </location>
</feature>
<evidence type="ECO:0000313" key="9">
    <source>
        <dbReference type="RefSeq" id="XP_045570397.1"/>
    </source>
</evidence>
<evidence type="ECO:0000256" key="3">
    <source>
        <dbReference type="ARBA" id="ARBA00022553"/>
    </source>
</evidence>
<dbReference type="PIRSF" id="PIRSF002304">
    <property type="entry name" value="Membrane_skeletal_4_1"/>
    <property type="match status" value="1"/>
</dbReference>
<dbReference type="Gene3D" id="1.20.80.10">
    <property type="match status" value="1"/>
</dbReference>
<dbReference type="PRINTS" id="PR00661">
    <property type="entry name" value="ERMFAMILY"/>
</dbReference>
<feature type="compositionally biased region" description="Acidic residues" evidence="6">
    <location>
        <begin position="571"/>
        <end position="580"/>
    </location>
</feature>
<dbReference type="CDD" id="cd14473">
    <property type="entry name" value="FERM_B-lobe"/>
    <property type="match status" value="1"/>
</dbReference>
<feature type="compositionally biased region" description="Polar residues" evidence="6">
    <location>
        <begin position="769"/>
        <end position="785"/>
    </location>
</feature>
<dbReference type="InterPro" id="IPR000798">
    <property type="entry name" value="Ez/rad/moesin-like"/>
</dbReference>
<dbReference type="Proteomes" id="UP001652741">
    <property type="component" value="Chromosome ssa03"/>
</dbReference>
<evidence type="ECO:0000256" key="1">
    <source>
        <dbReference type="ARBA" id="ARBA00004245"/>
    </source>
</evidence>
<protein>
    <submittedName>
        <fullName evidence="9">Protein 4.1 isoform X12</fullName>
    </submittedName>
</protein>
<feature type="compositionally biased region" description="Basic and acidic residues" evidence="6">
    <location>
        <begin position="743"/>
        <end position="755"/>
    </location>
</feature>
<feature type="region of interest" description="Disordered" evidence="6">
    <location>
        <begin position="1"/>
        <end position="66"/>
    </location>
</feature>
<dbReference type="CDD" id="cd13184">
    <property type="entry name" value="FERM_C_4_1_family"/>
    <property type="match status" value="1"/>
</dbReference>
<evidence type="ECO:0000313" key="8">
    <source>
        <dbReference type="Proteomes" id="UP001652741"/>
    </source>
</evidence>
<dbReference type="InterPro" id="IPR035963">
    <property type="entry name" value="FERM_2"/>
</dbReference>
<feature type="compositionally biased region" description="Basic and acidic residues" evidence="6">
    <location>
        <begin position="788"/>
        <end position="803"/>
    </location>
</feature>
<dbReference type="InterPro" id="IPR011993">
    <property type="entry name" value="PH-like_dom_sf"/>
</dbReference>
<dbReference type="InterPro" id="IPR019749">
    <property type="entry name" value="Band_41_domain"/>
</dbReference>
<accession>A0ABM3EHA7</accession>
<dbReference type="Gene3D" id="3.10.20.90">
    <property type="entry name" value="Phosphatidylinositol 3-kinase Catalytic Subunit, Chain A, domain 1"/>
    <property type="match status" value="1"/>
</dbReference>
<dbReference type="SMART" id="SM00295">
    <property type="entry name" value="B41"/>
    <property type="match status" value="1"/>
</dbReference>
<keyword evidence="5" id="KW-0206">Cytoskeleton</keyword>
<dbReference type="InterPro" id="IPR019748">
    <property type="entry name" value="FERM_central"/>
</dbReference>
<dbReference type="Pfam" id="PF04382">
    <property type="entry name" value="SAB"/>
    <property type="match status" value="1"/>
</dbReference>
<feature type="compositionally biased region" description="Polar residues" evidence="6">
    <location>
        <begin position="459"/>
        <end position="472"/>
    </location>
</feature>
<dbReference type="InterPro" id="IPR019747">
    <property type="entry name" value="FERM_CS"/>
</dbReference>
<reference evidence="9" key="1">
    <citation type="submission" date="2025-08" db="UniProtKB">
        <authorList>
            <consortium name="RefSeq"/>
        </authorList>
    </citation>
    <scope>IDENTIFICATION</scope>
</reference>
<evidence type="ECO:0000259" key="7">
    <source>
        <dbReference type="PROSITE" id="PS50057"/>
    </source>
</evidence>
<dbReference type="SUPFAM" id="SSF50729">
    <property type="entry name" value="PH domain-like"/>
    <property type="match status" value="1"/>
</dbReference>
<dbReference type="Pfam" id="PF09379">
    <property type="entry name" value="FERM_N"/>
    <property type="match status" value="1"/>
</dbReference>
<dbReference type="PANTHER" id="PTHR23280:SF20">
    <property type="entry name" value="BAND 4.1-LIKE PROTEIN 3"/>
    <property type="match status" value="1"/>
</dbReference>
<feature type="compositionally biased region" description="Polar residues" evidence="6">
    <location>
        <begin position="826"/>
        <end position="836"/>
    </location>
</feature>
<dbReference type="GeneID" id="106596732"/>
<dbReference type="SMART" id="SM01196">
    <property type="entry name" value="FERM_C"/>
    <property type="match status" value="1"/>
</dbReference>
<sequence>MTTESGADSEPKQEKGGKEKGGKEKKEKAKAAEHFPAAAGHSTPARNNQFEEDLSSTRSSTSRLSIKSPLRGVKKLKNMQCKITLLDGSDYTMTVDKRARGQLLFAKVCDHLNLLETDYFGITYRDVENQKNWLDPNKELKKQIRSGPWNFGFNVKFYPPDPAQLSEDITRYYLCLQLRDDMVSGRLPCSFATHTILGSYTVQSELGDYDPEDTEYNSELRFAPNHTKELEDKVMDLHKNYKGMTPAEAELHFLENAKKLSMYGVDLHHAKDSEGVEIMLGVCSSGLLIYRDRLRINRFAWPKVLKISYKRNNFYIKIRPGEFEQFESTIGFKLPNHRAAKRLWKTCVEHHTFFRLVSPEAPPKKFLGLGSKFRYSGRTQAQTRRVSSQIIRAAPIFERSSSKRYTMSRSLDGAPVTENHDTLMKDATPAKAVAAGDLITTVTPEKKAEEEKAEEEEGQTNVTETSDPNVPSTPLRHDNKYSFIRRIKGENVFIKHSNLMLENTEASEELVKHQRDISELKRSFLETAGDPESLGLTEWEKRLSSSPPAHSHSEGVEEAPMIEPLNTPQDSETEEVPAAEEEMKQEVQANGIEAAGMVNSSDAGTAGAQGCGLMTVTDTLEAVTSDWTDRETDGLKEDGEEEKFLVSPELKISPGTVRQEVSTAILDKRGTLIILREMESEDKMDASGDLTKTNQEKGGGTSASIKEGEDDELEGDPLTRSKEKYSIINTNEDETSGEVDAEAMSKETSNKRERSLNLSQTETDEEMSGVNSLQKTEAPSPSEVLTKTVERSEFTTVSHEKVTELITQDAPPKREESCGLDEAVSDLSQWTFSDGQFATKPSPGSLAVSPAEEEEEEETGGSQGAAETAQSTGLTKPEAVPAEESTTKEVPVVHTETKTITYESSEGDCDGDVEPGVLMSAQTITSETTSTTTTTHITKTVKGGISETRIEKRIVITGDSGDIDHDQALAQAIKEAKEQHPDMSVTKVVVHKETEITPEGED</sequence>
<dbReference type="PROSITE" id="PS00661">
    <property type="entry name" value="FERM_2"/>
    <property type="match status" value="1"/>
</dbReference>
<feature type="compositionally biased region" description="Low complexity" evidence="6">
    <location>
        <begin position="56"/>
        <end position="65"/>
    </location>
</feature>
<dbReference type="InterPro" id="IPR000299">
    <property type="entry name" value="FERM_domain"/>
</dbReference>
<proteinExistence type="predicted"/>
<keyword evidence="8" id="KW-1185">Reference proteome</keyword>
<dbReference type="PRINTS" id="PR00935">
    <property type="entry name" value="BAND41"/>
</dbReference>
<evidence type="ECO:0000256" key="4">
    <source>
        <dbReference type="ARBA" id="ARBA00023203"/>
    </source>
</evidence>
<dbReference type="Pfam" id="PF09380">
    <property type="entry name" value="FERM_C"/>
    <property type="match status" value="1"/>
</dbReference>
<dbReference type="SUPFAM" id="SSF54236">
    <property type="entry name" value="Ubiquitin-like"/>
    <property type="match status" value="1"/>
</dbReference>
<dbReference type="InterPro" id="IPR018979">
    <property type="entry name" value="FERM_N"/>
</dbReference>
<comment type="subcellular location">
    <subcellularLocation>
        <location evidence="1">Cytoplasm</location>
        <location evidence="1">Cytoskeleton</location>
    </subcellularLocation>
</comment>
<keyword evidence="3" id="KW-0597">Phosphoprotein</keyword>
<dbReference type="InterPro" id="IPR014847">
    <property type="entry name" value="FA"/>
</dbReference>
<feature type="compositionally biased region" description="Basic and acidic residues" evidence="6">
    <location>
        <begin position="9"/>
        <end position="33"/>
    </location>
</feature>
<dbReference type="SMART" id="SM01195">
    <property type="entry name" value="FA"/>
    <property type="match status" value="1"/>
</dbReference>
<dbReference type="Pfam" id="PF00373">
    <property type="entry name" value="FERM_M"/>
    <property type="match status" value="1"/>
</dbReference>
<feature type="region of interest" description="Disordered" evidence="6">
    <location>
        <begin position="541"/>
        <end position="581"/>
    </location>
</feature>
<dbReference type="Gene3D" id="2.30.29.30">
    <property type="entry name" value="Pleckstrin-homology domain (PH domain)/Phosphotyrosine-binding domain (PTB)"/>
    <property type="match status" value="1"/>
</dbReference>
<dbReference type="RefSeq" id="XP_045570397.1">
    <property type="nucleotide sequence ID" value="XM_045714441.1"/>
</dbReference>
<keyword evidence="2" id="KW-0963">Cytoplasm</keyword>
<dbReference type="PROSITE" id="PS50057">
    <property type="entry name" value="FERM_3"/>
    <property type="match status" value="1"/>
</dbReference>
<feature type="region of interest" description="Disordered" evidence="6">
    <location>
        <begin position="680"/>
        <end position="913"/>
    </location>
</feature>
<feature type="domain" description="FERM" evidence="7">
    <location>
        <begin position="79"/>
        <end position="358"/>
    </location>
</feature>
<name>A0ABM3EHA7_SALSA</name>
<feature type="compositionally biased region" description="Acidic residues" evidence="6">
    <location>
        <begin position="731"/>
        <end position="741"/>
    </location>
</feature>
<gene>
    <name evidence="9" type="primary">LOC106596732</name>
</gene>
<evidence type="ECO:0000256" key="6">
    <source>
        <dbReference type="SAM" id="MobiDB-lite"/>
    </source>
</evidence>
<dbReference type="PANTHER" id="PTHR23280">
    <property type="entry name" value="4.1 G PROTEIN"/>
    <property type="match status" value="1"/>
</dbReference>
<evidence type="ECO:0000256" key="5">
    <source>
        <dbReference type="ARBA" id="ARBA00023212"/>
    </source>
</evidence>
<dbReference type="Pfam" id="PF08736">
    <property type="entry name" value="FA"/>
    <property type="match status" value="1"/>
</dbReference>
<dbReference type="InterPro" id="IPR018980">
    <property type="entry name" value="FERM_PH-like_C"/>
</dbReference>
<evidence type="ECO:0000256" key="2">
    <source>
        <dbReference type="ARBA" id="ARBA00022490"/>
    </source>
</evidence>
<dbReference type="InterPro" id="IPR014352">
    <property type="entry name" value="FERM/acyl-CoA-bd_prot_sf"/>
</dbReference>
<keyword evidence="4" id="KW-0009">Actin-binding</keyword>
<dbReference type="InterPro" id="IPR007477">
    <property type="entry name" value="SAB_dom"/>
</dbReference>
<dbReference type="InterPro" id="IPR029071">
    <property type="entry name" value="Ubiquitin-like_domsf"/>
</dbReference>
<dbReference type="SUPFAM" id="SSF47031">
    <property type="entry name" value="Second domain of FERM"/>
    <property type="match status" value="1"/>
</dbReference>
<dbReference type="PROSITE" id="PS00660">
    <property type="entry name" value="FERM_1"/>
    <property type="match status" value="1"/>
</dbReference>
<dbReference type="InterPro" id="IPR008379">
    <property type="entry name" value="Band_4.1_C"/>
</dbReference>
<dbReference type="Pfam" id="PF05902">
    <property type="entry name" value="4_1_CTD"/>
    <property type="match status" value="1"/>
</dbReference>